<keyword evidence="2" id="KW-0812">Transmembrane</keyword>
<dbReference type="EnsemblPlants" id="PGSC0003DMT400095404">
    <property type="protein sequence ID" value="PGSC0003DMT400095404"/>
    <property type="gene ID" value="PGSC0003DMG400044975"/>
</dbReference>
<keyword evidence="2" id="KW-0472">Membrane</keyword>
<proteinExistence type="predicted"/>
<feature type="region of interest" description="Disordered" evidence="1">
    <location>
        <begin position="70"/>
        <end position="149"/>
    </location>
</feature>
<dbReference type="InParanoid" id="M1DW84"/>
<name>M1DW84_SOLTU</name>
<feature type="compositionally biased region" description="Polar residues" evidence="1">
    <location>
        <begin position="70"/>
        <end position="122"/>
    </location>
</feature>
<accession>M1DW84</accession>
<sequence>MMKLVYCFYVVMVIVDVLFLFGCWHEKVHGRMLSVSPRWISQPIKGITGRKVTCGPDLANNLLIGQVHENPNGTIIPQRKSTAPHSSPTSSQSEGDNATSLEVLSEESGSQSDNCSGGSVESASGFEENATTPRPAVGTKDKIGAWEEPGVIEAEEDITTDDTMVQSIHLHEFNLMERQQLRSVHVFKNGVVNNSGSFKNRSIMPEARVGVADIISFPDIYRIFQMHQFEWINNAPGEFYSHLTREFYALYVATLMNFVVETKTTKWGQKDIAITDNSLSPSLASMVACLMAWYPVNVGRIIASELLYRALNERAGLPFPCLIGKLCRQANTPAPNRLVDRWSEASRLTQAFKIKDVSNHLFGAKIGAVGSLAMVSHVPLDIPHADRRPEKGESSEPST</sequence>
<evidence type="ECO:0000256" key="1">
    <source>
        <dbReference type="SAM" id="MobiDB-lite"/>
    </source>
</evidence>
<dbReference type="Pfam" id="PF20167">
    <property type="entry name" value="Transposase_32"/>
    <property type="match status" value="1"/>
</dbReference>
<evidence type="ECO:0000313" key="5">
    <source>
        <dbReference type="Proteomes" id="UP000011115"/>
    </source>
</evidence>
<organism evidence="4 5">
    <name type="scientific">Solanum tuberosum</name>
    <name type="common">Potato</name>
    <dbReference type="NCBI Taxonomy" id="4113"/>
    <lineage>
        <taxon>Eukaryota</taxon>
        <taxon>Viridiplantae</taxon>
        <taxon>Streptophyta</taxon>
        <taxon>Embryophyta</taxon>
        <taxon>Tracheophyta</taxon>
        <taxon>Spermatophyta</taxon>
        <taxon>Magnoliopsida</taxon>
        <taxon>eudicotyledons</taxon>
        <taxon>Gunneridae</taxon>
        <taxon>Pentapetalae</taxon>
        <taxon>asterids</taxon>
        <taxon>lamiids</taxon>
        <taxon>Solanales</taxon>
        <taxon>Solanaceae</taxon>
        <taxon>Solanoideae</taxon>
        <taxon>Solaneae</taxon>
        <taxon>Solanum</taxon>
    </lineage>
</organism>
<dbReference type="InterPro" id="IPR046796">
    <property type="entry name" value="Transposase_32_dom"/>
</dbReference>
<dbReference type="AlphaFoldDB" id="M1DW84"/>
<reference evidence="4" key="2">
    <citation type="submission" date="2015-06" db="UniProtKB">
        <authorList>
            <consortium name="EnsemblPlants"/>
        </authorList>
    </citation>
    <scope>IDENTIFICATION</scope>
    <source>
        <strain evidence="4">DM1-3 516 R44</strain>
    </source>
</reference>
<feature type="domain" description="Putative plant transposon protein" evidence="3">
    <location>
        <begin position="276"/>
        <end position="333"/>
    </location>
</feature>
<evidence type="ECO:0000256" key="2">
    <source>
        <dbReference type="SAM" id="Phobius"/>
    </source>
</evidence>
<keyword evidence="5" id="KW-1185">Reference proteome</keyword>
<keyword evidence="2" id="KW-1133">Transmembrane helix</keyword>
<feature type="transmembrane region" description="Helical" evidence="2">
    <location>
        <begin position="6"/>
        <end position="24"/>
    </location>
</feature>
<dbReference type="PaxDb" id="4113-PGSC0003DMT400095404"/>
<evidence type="ECO:0000259" key="3">
    <source>
        <dbReference type="Pfam" id="PF20167"/>
    </source>
</evidence>
<protein>
    <recommendedName>
        <fullName evidence="3">Putative plant transposon protein domain-containing protein</fullName>
    </recommendedName>
</protein>
<dbReference type="Proteomes" id="UP000011115">
    <property type="component" value="Unassembled WGS sequence"/>
</dbReference>
<evidence type="ECO:0000313" key="4">
    <source>
        <dbReference type="EnsemblPlants" id="PGSC0003DMT400095404"/>
    </source>
</evidence>
<reference evidence="5" key="1">
    <citation type="journal article" date="2011" name="Nature">
        <title>Genome sequence and analysis of the tuber crop potato.</title>
        <authorList>
            <consortium name="The Potato Genome Sequencing Consortium"/>
        </authorList>
    </citation>
    <scope>NUCLEOTIDE SEQUENCE [LARGE SCALE GENOMIC DNA]</scope>
    <source>
        <strain evidence="5">cv. DM1-3 516 R44</strain>
    </source>
</reference>
<dbReference type="Gramene" id="PGSC0003DMT400095404">
    <property type="protein sequence ID" value="PGSC0003DMT400095404"/>
    <property type="gene ID" value="PGSC0003DMG400044975"/>
</dbReference>
<dbReference type="HOGENOM" id="CLU_691531_0_0_1"/>